<name>A0ABP7HGQ3_9FLAO</name>
<organism evidence="1 2">
    <name type="scientific">Corallibacter vietnamensis</name>
    <dbReference type="NCBI Taxonomy" id="904130"/>
    <lineage>
        <taxon>Bacteria</taxon>
        <taxon>Pseudomonadati</taxon>
        <taxon>Bacteroidota</taxon>
        <taxon>Flavobacteriia</taxon>
        <taxon>Flavobacteriales</taxon>
        <taxon>Flavobacteriaceae</taxon>
        <taxon>Corallibacter</taxon>
    </lineage>
</organism>
<evidence type="ECO:0000313" key="1">
    <source>
        <dbReference type="EMBL" id="GAA3792828.1"/>
    </source>
</evidence>
<keyword evidence="2" id="KW-1185">Reference proteome</keyword>
<sequence length="156" mass="18340">MRKEKEKIRTQIAKSLEVYKNKSGFTFFESNKFDFEPYSFGLDNNDIEVLLMKLNKSDFILLTTKSLFIRQNNVETKIDGTEIDSFDFDNLKSGKNKKAEFDNLTNFKSWLYSGDFRITTKDRDEKVVNLPHHDFGFCLFNAIKKLKFVTDKYVGI</sequence>
<comment type="caution">
    <text evidence="1">The sequence shown here is derived from an EMBL/GenBank/DDBJ whole genome shotgun (WGS) entry which is preliminary data.</text>
</comment>
<dbReference type="EMBL" id="BAABBI010000008">
    <property type="protein sequence ID" value="GAA3792828.1"/>
    <property type="molecule type" value="Genomic_DNA"/>
</dbReference>
<dbReference type="Proteomes" id="UP001501456">
    <property type="component" value="Unassembled WGS sequence"/>
</dbReference>
<reference evidence="2" key="1">
    <citation type="journal article" date="2019" name="Int. J. Syst. Evol. Microbiol.">
        <title>The Global Catalogue of Microorganisms (GCM) 10K type strain sequencing project: providing services to taxonomists for standard genome sequencing and annotation.</title>
        <authorList>
            <consortium name="The Broad Institute Genomics Platform"/>
            <consortium name="The Broad Institute Genome Sequencing Center for Infectious Disease"/>
            <person name="Wu L."/>
            <person name="Ma J."/>
        </authorList>
    </citation>
    <scope>NUCLEOTIDE SEQUENCE [LARGE SCALE GENOMIC DNA]</scope>
    <source>
        <strain evidence="2">JCM 17525</strain>
    </source>
</reference>
<proteinExistence type="predicted"/>
<protein>
    <submittedName>
        <fullName evidence="1">Uncharacterized protein</fullName>
    </submittedName>
</protein>
<gene>
    <name evidence="1" type="ORF">GCM10022271_26430</name>
</gene>
<dbReference type="RefSeq" id="WP_344731099.1">
    <property type="nucleotide sequence ID" value="NZ_BAABBI010000008.1"/>
</dbReference>
<evidence type="ECO:0000313" key="2">
    <source>
        <dbReference type="Proteomes" id="UP001501456"/>
    </source>
</evidence>
<accession>A0ABP7HGQ3</accession>